<feature type="domain" description="Leucine-binding protein" evidence="6">
    <location>
        <begin position="26"/>
        <end position="365"/>
    </location>
</feature>
<dbReference type="KEGG" id="ctes:O987_26095"/>
<dbReference type="Gene3D" id="3.40.50.2300">
    <property type="match status" value="2"/>
</dbReference>
<dbReference type="InterPro" id="IPR028082">
    <property type="entry name" value="Peripla_BP_I"/>
</dbReference>
<evidence type="ECO:0000256" key="1">
    <source>
        <dbReference type="ARBA" id="ARBA00010062"/>
    </source>
</evidence>
<dbReference type="PRINTS" id="PR00337">
    <property type="entry name" value="LEUILEVALBP"/>
</dbReference>
<reference evidence="7 8" key="1">
    <citation type="journal article" date="2014" name="Genome Announc.">
        <title>Complete Genome Sequence of Polychlorinated Biphenyl Degrader Comamonas testosteroni TK102 (NBRC 109938).</title>
        <authorList>
            <person name="Fukuda K."/>
            <person name="Hosoyama A."/>
            <person name="Tsuchikane K."/>
            <person name="Ohji S."/>
            <person name="Yamazoe A."/>
            <person name="Fujita N."/>
            <person name="Shintani M."/>
            <person name="Kimbara K."/>
        </authorList>
    </citation>
    <scope>NUCLEOTIDE SEQUENCE [LARGE SCALE GENOMIC DNA]</scope>
    <source>
        <strain evidence="7">TK102</strain>
    </source>
</reference>
<organism evidence="7 8">
    <name type="scientific">Comamonas testosteroni TK102</name>
    <dbReference type="NCBI Taxonomy" id="1392005"/>
    <lineage>
        <taxon>Bacteria</taxon>
        <taxon>Pseudomonadati</taxon>
        <taxon>Pseudomonadota</taxon>
        <taxon>Betaproteobacteria</taxon>
        <taxon>Burkholderiales</taxon>
        <taxon>Comamonadaceae</taxon>
        <taxon>Comamonas</taxon>
    </lineage>
</organism>
<proteinExistence type="inferred from homology"/>
<dbReference type="RefSeq" id="WP_043375482.1">
    <property type="nucleotide sequence ID" value="NZ_CP006704.1"/>
</dbReference>
<name>A0A076PU98_COMTE</name>
<dbReference type="Proteomes" id="UP000028782">
    <property type="component" value="Chromosome"/>
</dbReference>
<evidence type="ECO:0000313" key="7">
    <source>
        <dbReference type="EMBL" id="AIJ49288.1"/>
    </source>
</evidence>
<evidence type="ECO:0000256" key="2">
    <source>
        <dbReference type="ARBA" id="ARBA00022448"/>
    </source>
</evidence>
<feature type="chain" id="PRO_5001716093" evidence="5">
    <location>
        <begin position="22"/>
        <end position="415"/>
    </location>
</feature>
<evidence type="ECO:0000256" key="4">
    <source>
        <dbReference type="ARBA" id="ARBA00022970"/>
    </source>
</evidence>
<protein>
    <submittedName>
        <fullName evidence="7">Amino acid ABC transporter substrate-binding protein</fullName>
    </submittedName>
</protein>
<dbReference type="InterPro" id="IPR028081">
    <property type="entry name" value="Leu-bd"/>
</dbReference>
<dbReference type="SUPFAM" id="SSF53822">
    <property type="entry name" value="Periplasmic binding protein-like I"/>
    <property type="match status" value="1"/>
</dbReference>
<feature type="signal peptide" evidence="5">
    <location>
        <begin position="1"/>
        <end position="21"/>
    </location>
</feature>
<keyword evidence="4" id="KW-0029">Amino-acid transport</keyword>
<dbReference type="EMBL" id="CP006704">
    <property type="protein sequence ID" value="AIJ49288.1"/>
    <property type="molecule type" value="Genomic_DNA"/>
</dbReference>
<evidence type="ECO:0000256" key="5">
    <source>
        <dbReference type="SAM" id="SignalP"/>
    </source>
</evidence>
<dbReference type="PANTHER" id="PTHR30483">
    <property type="entry name" value="LEUCINE-SPECIFIC-BINDING PROTEIN"/>
    <property type="match status" value="1"/>
</dbReference>
<keyword evidence="2" id="KW-0813">Transport</keyword>
<accession>A0A076PU98</accession>
<dbReference type="HOGENOM" id="CLU_027128_3_0_4"/>
<gene>
    <name evidence="7" type="ORF">O987_26095</name>
</gene>
<dbReference type="CDD" id="cd06329">
    <property type="entry name" value="PBP1_SBP-like"/>
    <property type="match status" value="1"/>
</dbReference>
<dbReference type="Pfam" id="PF13458">
    <property type="entry name" value="Peripla_BP_6"/>
    <property type="match status" value="1"/>
</dbReference>
<dbReference type="InterPro" id="IPR000709">
    <property type="entry name" value="Leu_Ile_Val-bd"/>
</dbReference>
<dbReference type="GO" id="GO:0006865">
    <property type="term" value="P:amino acid transport"/>
    <property type="evidence" value="ECO:0007669"/>
    <property type="project" value="UniProtKB-KW"/>
</dbReference>
<evidence type="ECO:0000259" key="6">
    <source>
        <dbReference type="Pfam" id="PF13458"/>
    </source>
</evidence>
<dbReference type="InterPro" id="IPR051010">
    <property type="entry name" value="BCAA_transport"/>
</dbReference>
<evidence type="ECO:0000313" key="8">
    <source>
        <dbReference type="Proteomes" id="UP000028782"/>
    </source>
</evidence>
<sequence>MSVRFSALALAAGLCAGTVSAQTAEPFKIAFIDPLSGPFANVGEVMRNHVLYAVDDVNAKGGLYNGAKFQLLQFDSKLSAQESQSALQAAIDQGARVVVTGGSGSSVVTALVQAAARYNQRNPGKEVLILNHSSIDPELTGKSCSFWHFMFDANTAMRMQAIANYIKTQPEIGKVFLLNQDYAHGKQWASFGRSMVAKARPDIQFVGETLHPMGRIKDFAPYVAKIKEVGTDSVITGNWGQDLALLLKSAGDSGYNLRYFNHSAGGFPGTVTSISQAKIGQVTWVAEWHPGMADRAQADARAREYKARMNQDFLAPRMDLVPRMLAAAMAKAQSTEPVKIAKAMEDMSMDTVFGPVKMRGKDHQLLLPQVVNTIAPVDGKLVKTGWEGTNYGFRTDAVYSAQQLDLPTECQMKRP</sequence>
<dbReference type="AlphaFoldDB" id="A0A076PU98"/>
<comment type="similarity">
    <text evidence="1">Belongs to the leucine-binding protein family.</text>
</comment>
<keyword evidence="3 5" id="KW-0732">Signal</keyword>
<evidence type="ECO:0000256" key="3">
    <source>
        <dbReference type="ARBA" id="ARBA00022729"/>
    </source>
</evidence>